<evidence type="ECO:0000256" key="4">
    <source>
        <dbReference type="ARBA" id="ARBA00023136"/>
    </source>
</evidence>
<evidence type="ECO:0000313" key="6">
    <source>
        <dbReference type="Proteomes" id="UP001310890"/>
    </source>
</evidence>
<comment type="subcellular location">
    <subcellularLocation>
        <location evidence="1">Membrane</location>
        <topology evidence="1">Multi-pass membrane protein</topology>
    </subcellularLocation>
</comment>
<dbReference type="SUPFAM" id="SSF103473">
    <property type="entry name" value="MFS general substrate transporter"/>
    <property type="match status" value="1"/>
</dbReference>
<evidence type="ECO:0000313" key="5">
    <source>
        <dbReference type="EMBL" id="KAK5113392.1"/>
    </source>
</evidence>
<dbReference type="PANTHER" id="PTHR48022">
    <property type="entry name" value="PLASTIDIC GLUCOSE TRANSPORTER 4"/>
    <property type="match status" value="1"/>
</dbReference>
<dbReference type="Pfam" id="PF00083">
    <property type="entry name" value="Sugar_tr"/>
    <property type="match status" value="1"/>
</dbReference>
<keyword evidence="2" id="KW-0812">Transmembrane</keyword>
<reference evidence="5" key="1">
    <citation type="submission" date="2023-08" db="EMBL/GenBank/DDBJ databases">
        <title>Black Yeasts Isolated from many extreme environments.</title>
        <authorList>
            <person name="Coleine C."/>
            <person name="Stajich J.E."/>
            <person name="Selbmann L."/>
        </authorList>
    </citation>
    <scope>NUCLEOTIDE SEQUENCE</scope>
    <source>
        <strain evidence="5">CCFEE 5401</strain>
    </source>
</reference>
<gene>
    <name evidence="5" type="ORF">LTR62_003492</name>
</gene>
<dbReference type="EMBL" id="JAVRRL010000024">
    <property type="protein sequence ID" value="KAK5113392.1"/>
    <property type="molecule type" value="Genomic_DNA"/>
</dbReference>
<dbReference type="Proteomes" id="UP001310890">
    <property type="component" value="Unassembled WGS sequence"/>
</dbReference>
<dbReference type="InterPro" id="IPR036259">
    <property type="entry name" value="MFS_trans_sf"/>
</dbReference>
<dbReference type="PROSITE" id="PS00217">
    <property type="entry name" value="SUGAR_TRANSPORT_2"/>
    <property type="match status" value="1"/>
</dbReference>
<dbReference type="AlphaFoldDB" id="A0AAN7TPD8"/>
<protein>
    <submittedName>
        <fullName evidence="5">Uncharacterized protein</fullName>
    </submittedName>
</protein>
<dbReference type="InterPro" id="IPR005828">
    <property type="entry name" value="MFS_sugar_transport-like"/>
</dbReference>
<dbReference type="InterPro" id="IPR005829">
    <property type="entry name" value="Sugar_transporter_CS"/>
</dbReference>
<name>A0AAN7TPD8_9PEZI</name>
<proteinExistence type="predicted"/>
<sequence>MVEEKKDYTIAHVESNGLSPTATGATNSGKILQQTIADATTSEHEFTVWEALRMYKPAVCWALLYQLCVIMEGYDTNLRSNFFAYPSFLIRYGRWVGKTAETPTGYQMTAACLKVLVEGEVLNGLPWGILATTAPAYALEVLPTCLRTYMTSFTNMCFILGQLISAGVLKGLSTRTDARGYKIPFAIQ</sequence>
<evidence type="ECO:0000256" key="3">
    <source>
        <dbReference type="ARBA" id="ARBA00022989"/>
    </source>
</evidence>
<dbReference type="GO" id="GO:0005351">
    <property type="term" value="F:carbohydrate:proton symporter activity"/>
    <property type="evidence" value="ECO:0007669"/>
    <property type="project" value="TreeGrafter"/>
</dbReference>
<dbReference type="InterPro" id="IPR050360">
    <property type="entry name" value="MFS_Sugar_Transporters"/>
</dbReference>
<comment type="caution">
    <text evidence="5">The sequence shown here is derived from an EMBL/GenBank/DDBJ whole genome shotgun (WGS) entry which is preliminary data.</text>
</comment>
<dbReference type="PANTHER" id="PTHR48022:SF83">
    <property type="entry name" value="MAJOR FACILITATOR SUPERFAMILY (MFS) PROFILE DOMAIN-CONTAINING PROTEIN"/>
    <property type="match status" value="1"/>
</dbReference>
<keyword evidence="4" id="KW-0472">Membrane</keyword>
<evidence type="ECO:0000256" key="1">
    <source>
        <dbReference type="ARBA" id="ARBA00004141"/>
    </source>
</evidence>
<evidence type="ECO:0000256" key="2">
    <source>
        <dbReference type="ARBA" id="ARBA00022692"/>
    </source>
</evidence>
<dbReference type="Gene3D" id="1.20.1250.20">
    <property type="entry name" value="MFS general substrate transporter like domains"/>
    <property type="match status" value="1"/>
</dbReference>
<dbReference type="GO" id="GO:0016020">
    <property type="term" value="C:membrane"/>
    <property type="evidence" value="ECO:0007669"/>
    <property type="project" value="UniProtKB-SubCell"/>
</dbReference>
<organism evidence="5 6">
    <name type="scientific">Meristemomyces frigidus</name>
    <dbReference type="NCBI Taxonomy" id="1508187"/>
    <lineage>
        <taxon>Eukaryota</taxon>
        <taxon>Fungi</taxon>
        <taxon>Dikarya</taxon>
        <taxon>Ascomycota</taxon>
        <taxon>Pezizomycotina</taxon>
        <taxon>Dothideomycetes</taxon>
        <taxon>Dothideomycetidae</taxon>
        <taxon>Mycosphaerellales</taxon>
        <taxon>Teratosphaeriaceae</taxon>
        <taxon>Meristemomyces</taxon>
    </lineage>
</organism>
<accession>A0AAN7TPD8</accession>
<keyword evidence="3" id="KW-1133">Transmembrane helix</keyword>